<evidence type="ECO:0000313" key="3">
    <source>
        <dbReference type="Proteomes" id="UP000831390"/>
    </source>
</evidence>
<name>A0ABY4B506_9BACT</name>
<dbReference type="EMBL" id="CP094534">
    <property type="protein sequence ID" value="UOE33884.1"/>
    <property type="molecule type" value="Genomic_DNA"/>
</dbReference>
<dbReference type="Proteomes" id="UP000831390">
    <property type="component" value="Chromosome"/>
</dbReference>
<keyword evidence="3" id="KW-1185">Reference proteome</keyword>
<gene>
    <name evidence="2" type="ORF">MTP16_22570</name>
</gene>
<evidence type="ECO:0000313" key="2">
    <source>
        <dbReference type="EMBL" id="UOE33884.1"/>
    </source>
</evidence>
<feature type="transmembrane region" description="Helical" evidence="1">
    <location>
        <begin position="105"/>
        <end position="123"/>
    </location>
</feature>
<organism evidence="2 3">
    <name type="scientific">Hymenobacter monticola</name>
    <dbReference type="NCBI Taxonomy" id="1705399"/>
    <lineage>
        <taxon>Bacteria</taxon>
        <taxon>Pseudomonadati</taxon>
        <taxon>Bacteroidota</taxon>
        <taxon>Cytophagia</taxon>
        <taxon>Cytophagales</taxon>
        <taxon>Hymenobacteraceae</taxon>
        <taxon>Hymenobacter</taxon>
    </lineage>
</organism>
<dbReference type="Pfam" id="PF06170">
    <property type="entry name" value="DUF983"/>
    <property type="match status" value="1"/>
</dbReference>
<sequence>MPSSPAPVMTEPTDFNNYELVDSTALALAKLRCPRCHRGPLFSTSAWNITKFAQMPAQCPVCGQSFEPEPGFYFGSMYITFGFNVGTFLVLGVLIYYLLGNPDTWVYVAIITGVTVIFTPLILRYSRALMLYLFGGARYNKKWGRG</sequence>
<keyword evidence="1" id="KW-0812">Transmembrane</keyword>
<dbReference type="RefSeq" id="WP_243514317.1">
    <property type="nucleotide sequence ID" value="NZ_CP094534.1"/>
</dbReference>
<accession>A0ABY4B506</accession>
<feature type="transmembrane region" description="Helical" evidence="1">
    <location>
        <begin position="78"/>
        <end position="99"/>
    </location>
</feature>
<keyword evidence="1" id="KW-1133">Transmembrane helix</keyword>
<protein>
    <submittedName>
        <fullName evidence="2">DUF983 domain-containing protein</fullName>
    </submittedName>
</protein>
<proteinExistence type="predicted"/>
<reference evidence="2 3" key="1">
    <citation type="submission" date="2022-03" db="EMBL/GenBank/DDBJ databases">
        <title>Hymenobactersp. isolated from the air.</title>
        <authorList>
            <person name="Won M."/>
            <person name="Kwon S.-W."/>
        </authorList>
    </citation>
    <scope>NUCLEOTIDE SEQUENCE [LARGE SCALE GENOMIC DNA]</scope>
    <source>
        <strain evidence="2 3">KACC 22596</strain>
    </source>
</reference>
<keyword evidence="1" id="KW-0472">Membrane</keyword>
<dbReference type="InterPro" id="IPR009325">
    <property type="entry name" value="DUF983"/>
</dbReference>
<evidence type="ECO:0000256" key="1">
    <source>
        <dbReference type="SAM" id="Phobius"/>
    </source>
</evidence>